<dbReference type="InterPro" id="IPR012674">
    <property type="entry name" value="Calycin"/>
</dbReference>
<feature type="chain" id="PRO_5012452411" evidence="1">
    <location>
        <begin position="16"/>
        <end position="195"/>
    </location>
</feature>
<organism evidence="2">
    <name type="scientific">Ixodes ricinus</name>
    <name type="common">Common tick</name>
    <name type="synonym">Acarus ricinus</name>
    <dbReference type="NCBI Taxonomy" id="34613"/>
    <lineage>
        <taxon>Eukaryota</taxon>
        <taxon>Metazoa</taxon>
        <taxon>Ecdysozoa</taxon>
        <taxon>Arthropoda</taxon>
        <taxon>Chelicerata</taxon>
        <taxon>Arachnida</taxon>
        <taxon>Acari</taxon>
        <taxon>Parasitiformes</taxon>
        <taxon>Ixodida</taxon>
        <taxon>Ixodoidea</taxon>
        <taxon>Ixodidae</taxon>
        <taxon>Ixodinae</taxon>
        <taxon>Ixodes</taxon>
    </lineage>
</organism>
<name>V5GLR0_IXORI</name>
<protein>
    <submittedName>
        <fullName evidence="2">Putative secreted histamine binding protein of 20.0 kDa</fullName>
    </submittedName>
</protein>
<evidence type="ECO:0000313" key="2">
    <source>
        <dbReference type="EMBL" id="JAB71280.1"/>
    </source>
</evidence>
<evidence type="ECO:0000256" key="1">
    <source>
        <dbReference type="SAM" id="SignalP"/>
    </source>
</evidence>
<dbReference type="SUPFAM" id="SSF50814">
    <property type="entry name" value="Lipocalins"/>
    <property type="match status" value="1"/>
</dbReference>
<feature type="signal peptide" evidence="1">
    <location>
        <begin position="1"/>
        <end position="15"/>
    </location>
</feature>
<dbReference type="GO" id="GO:0030682">
    <property type="term" value="P:symbiont-mediated perturbation of host defenses"/>
    <property type="evidence" value="ECO:0007669"/>
    <property type="project" value="InterPro"/>
</dbReference>
<keyword evidence="1" id="KW-0732">Signal</keyword>
<dbReference type="InterPro" id="IPR002970">
    <property type="entry name" value="Tick_his-bd"/>
</dbReference>
<reference evidence="2" key="1">
    <citation type="journal article" date="2015" name="Sci. Rep.">
        <title>Tissue- and time-dependent transcription in Ixodes ricinus salivary glands and midguts when blood feeding on the vertebrate host.</title>
        <authorList>
            <person name="Kotsyfakis M."/>
            <person name="Schwarz A."/>
            <person name="Erhart J."/>
            <person name="Ribeiro J.M."/>
        </authorList>
    </citation>
    <scope>NUCLEOTIDE SEQUENCE</scope>
    <source>
        <tissue evidence="2">Salivary gland and midgut</tissue>
    </source>
</reference>
<dbReference type="GO" id="GO:0043176">
    <property type="term" value="F:amine binding"/>
    <property type="evidence" value="ECO:0007669"/>
    <property type="project" value="InterPro"/>
</dbReference>
<accession>V5GLR0</accession>
<proteinExistence type="evidence at transcript level"/>
<dbReference type="Pfam" id="PF02098">
    <property type="entry name" value="His_binding"/>
    <property type="match status" value="1"/>
</dbReference>
<dbReference type="AlphaFoldDB" id="V5GLR0"/>
<dbReference type="Gene3D" id="2.40.128.20">
    <property type="match status" value="1"/>
</dbReference>
<dbReference type="EMBL" id="GANP01013188">
    <property type="protein sequence ID" value="JAB71280.1"/>
    <property type="molecule type" value="mRNA"/>
</dbReference>
<sequence length="195" mass="22483">MRLLVFLALCSFGYCISISQNADSPLDPTKDAWTVMSQKKKFYLLYRSNENDTLMGGTSKCVQTKYYEIDSEHKTLKNRILYRNNKTGHMESNSVFITIKKSNDTLSYYDVISVGSLDTTISATRDYQLLFTDNKTCHTVRSVEDDQFQVWMTEGHDPNQIDPGCEQAYQDAPLIFSCPAPREKYYIYNSNHNDN</sequence>